<evidence type="ECO:0000313" key="1">
    <source>
        <dbReference type="EMBL" id="WFD08660.1"/>
    </source>
</evidence>
<keyword evidence="2" id="KW-1185">Reference proteome</keyword>
<accession>A0ABY8E6Z4</accession>
<sequence>MKKIVFYKKYDVKENLIKYECKTINELEDALAKELRKKYKTETINIYKNNNTMIIEIIE</sequence>
<proteinExistence type="predicted"/>
<protein>
    <submittedName>
        <fullName evidence="1">Uncharacterized protein</fullName>
    </submittedName>
</protein>
<evidence type="ECO:0000313" key="2">
    <source>
        <dbReference type="Proteomes" id="UP001222800"/>
    </source>
</evidence>
<reference evidence="1 2" key="1">
    <citation type="submission" date="2023-03" db="EMBL/GenBank/DDBJ databases">
        <title>Complete genome sequence of Tepidibacter sp. SWIR-1, isolated from a deep-sea hydrothermal vent.</title>
        <authorList>
            <person name="Li X."/>
        </authorList>
    </citation>
    <scope>NUCLEOTIDE SEQUENCE [LARGE SCALE GENOMIC DNA]</scope>
    <source>
        <strain evidence="1 2">SWIR-1</strain>
    </source>
</reference>
<name>A0ABY8E6Z4_9FIRM</name>
<dbReference type="Proteomes" id="UP001222800">
    <property type="component" value="Chromosome"/>
</dbReference>
<gene>
    <name evidence="1" type="ORF">P4S50_09625</name>
</gene>
<dbReference type="EMBL" id="CP120733">
    <property type="protein sequence ID" value="WFD08660.1"/>
    <property type="molecule type" value="Genomic_DNA"/>
</dbReference>
<dbReference type="RefSeq" id="WP_277730568.1">
    <property type="nucleotide sequence ID" value="NZ_CP120733.1"/>
</dbReference>
<organism evidence="1 2">
    <name type="scientific">Tepidibacter hydrothermalis</name>
    <dbReference type="NCBI Taxonomy" id="3036126"/>
    <lineage>
        <taxon>Bacteria</taxon>
        <taxon>Bacillati</taxon>
        <taxon>Bacillota</taxon>
        <taxon>Clostridia</taxon>
        <taxon>Peptostreptococcales</taxon>
        <taxon>Peptostreptococcaceae</taxon>
        <taxon>Tepidibacter</taxon>
    </lineage>
</organism>